<comment type="subcellular location">
    <subcellularLocation>
        <location evidence="1">Membrane</location>
        <topology evidence="1">Multi-pass membrane protein</topology>
    </subcellularLocation>
</comment>
<dbReference type="Proteomes" id="UP001213681">
    <property type="component" value="Unassembled WGS sequence"/>
</dbReference>
<evidence type="ECO:0000256" key="6">
    <source>
        <dbReference type="SAM" id="MobiDB-lite"/>
    </source>
</evidence>
<keyword evidence="3 7" id="KW-1133">Transmembrane helix</keyword>
<dbReference type="PANTHER" id="PTHR33048">
    <property type="entry name" value="PTH11-LIKE INTEGRAL MEMBRANE PROTEIN (AFU_ORTHOLOGUE AFUA_5G11245)"/>
    <property type="match status" value="1"/>
</dbReference>
<dbReference type="GO" id="GO:0016020">
    <property type="term" value="C:membrane"/>
    <property type="evidence" value="ECO:0007669"/>
    <property type="project" value="UniProtKB-SubCell"/>
</dbReference>
<dbReference type="GeneID" id="81602603"/>
<feature type="domain" description="Rhodopsin" evidence="8">
    <location>
        <begin position="41"/>
        <end position="339"/>
    </location>
</feature>
<evidence type="ECO:0000256" key="4">
    <source>
        <dbReference type="ARBA" id="ARBA00023136"/>
    </source>
</evidence>
<comment type="caution">
    <text evidence="9">The sequence shown here is derived from an EMBL/GenBank/DDBJ whole genome shotgun (WGS) entry which is preliminary data.</text>
</comment>
<dbReference type="AlphaFoldDB" id="A0AAD6FXY8"/>
<dbReference type="RefSeq" id="XP_056761209.1">
    <property type="nucleotide sequence ID" value="XM_056912360.1"/>
</dbReference>
<feature type="transmembrane region" description="Helical" evidence="7">
    <location>
        <begin position="221"/>
        <end position="245"/>
    </location>
</feature>
<gene>
    <name evidence="9" type="ORF">N7458_008978</name>
</gene>
<keyword evidence="4 7" id="KW-0472">Membrane</keyword>
<comment type="similarity">
    <text evidence="5">Belongs to the SAT4 family.</text>
</comment>
<name>A0AAD6FXY8_9EURO</name>
<reference evidence="9" key="2">
    <citation type="journal article" date="2023" name="IMA Fungus">
        <title>Comparative genomic study of the Penicillium genus elucidates a diverse pangenome and 15 lateral gene transfer events.</title>
        <authorList>
            <person name="Petersen C."/>
            <person name="Sorensen T."/>
            <person name="Nielsen M.R."/>
            <person name="Sondergaard T.E."/>
            <person name="Sorensen J.L."/>
            <person name="Fitzpatrick D.A."/>
            <person name="Frisvad J.C."/>
            <person name="Nielsen K.L."/>
        </authorList>
    </citation>
    <scope>NUCLEOTIDE SEQUENCE</scope>
    <source>
        <strain evidence="9">IBT 16125</strain>
    </source>
</reference>
<evidence type="ECO:0000313" key="10">
    <source>
        <dbReference type="Proteomes" id="UP001213681"/>
    </source>
</evidence>
<evidence type="ECO:0000256" key="7">
    <source>
        <dbReference type="SAM" id="Phobius"/>
    </source>
</evidence>
<evidence type="ECO:0000256" key="1">
    <source>
        <dbReference type="ARBA" id="ARBA00004141"/>
    </source>
</evidence>
<protein>
    <recommendedName>
        <fullName evidence="8">Rhodopsin domain-containing protein</fullName>
    </recommendedName>
</protein>
<dbReference type="EMBL" id="JAPVEA010000008">
    <property type="protein sequence ID" value="KAJ5437980.1"/>
    <property type="molecule type" value="Genomic_DNA"/>
</dbReference>
<evidence type="ECO:0000313" key="9">
    <source>
        <dbReference type="EMBL" id="KAJ5437980.1"/>
    </source>
</evidence>
<sequence length="456" mass="50195">MSGIITLDARDAASDAAQAAYKAMVELWTLYSFGVAVTLLRTYARVRAVGFRNLKADDYLVWVAIIFYTAQTSLAYSVGNVAHGLANNSMTDAHRAALSPSNPEYQARYEMANRRAHNPTVELVTNKAIRAIGSKIQVAGWTTYVLLIGSLKLSMLAFYLRLTDGLGRPYRIPVYIGFALVGGSMIASVLTIFTACRPLNHYWQINPAPENVCQPAISMPIIWVTFAANLATDPYLIFIPIPMLWKSSLKLLNKIAVTIVLSAGVFVLVCATIKSVFLIVVHPHYRCPHAPPSYQRIILIIAYLQSPVSGAQTAEEWGTRETFVAVITTNLPMIFHLFKSWLGVLFGSMFFQSTQRTYKTPSGGFRSIGGGDYQSRDRRGPPSSNPITANMTFNESEERIVDNVHLEGLKVYAGPGGENTTSNAGIVVSSQIEVTHEARRSANSVPVPEQNVREPW</sequence>
<accession>A0AAD6FXY8</accession>
<organism evidence="9 10">
    <name type="scientific">Penicillium daleae</name>
    <dbReference type="NCBI Taxonomy" id="63821"/>
    <lineage>
        <taxon>Eukaryota</taxon>
        <taxon>Fungi</taxon>
        <taxon>Dikarya</taxon>
        <taxon>Ascomycota</taxon>
        <taxon>Pezizomycotina</taxon>
        <taxon>Eurotiomycetes</taxon>
        <taxon>Eurotiomycetidae</taxon>
        <taxon>Eurotiales</taxon>
        <taxon>Aspergillaceae</taxon>
        <taxon>Penicillium</taxon>
    </lineage>
</organism>
<feature type="transmembrane region" description="Helical" evidence="7">
    <location>
        <begin position="60"/>
        <end position="79"/>
    </location>
</feature>
<evidence type="ECO:0000256" key="2">
    <source>
        <dbReference type="ARBA" id="ARBA00022692"/>
    </source>
</evidence>
<evidence type="ECO:0000256" key="3">
    <source>
        <dbReference type="ARBA" id="ARBA00022989"/>
    </source>
</evidence>
<feature type="region of interest" description="Disordered" evidence="6">
    <location>
        <begin position="362"/>
        <end position="389"/>
    </location>
</feature>
<dbReference type="InterPro" id="IPR049326">
    <property type="entry name" value="Rhodopsin_dom_fungi"/>
</dbReference>
<dbReference type="Pfam" id="PF20684">
    <property type="entry name" value="Fung_rhodopsin"/>
    <property type="match status" value="1"/>
</dbReference>
<feature type="transmembrane region" description="Helical" evidence="7">
    <location>
        <begin position="141"/>
        <end position="160"/>
    </location>
</feature>
<dbReference type="PANTHER" id="PTHR33048:SF105">
    <property type="match status" value="1"/>
</dbReference>
<feature type="transmembrane region" description="Helical" evidence="7">
    <location>
        <begin position="257"/>
        <end position="281"/>
    </location>
</feature>
<feature type="transmembrane region" description="Helical" evidence="7">
    <location>
        <begin position="172"/>
        <end position="193"/>
    </location>
</feature>
<dbReference type="InterPro" id="IPR052337">
    <property type="entry name" value="SAT4-like"/>
</dbReference>
<keyword evidence="2 7" id="KW-0812">Transmembrane</keyword>
<feature type="transmembrane region" description="Helical" evidence="7">
    <location>
        <begin position="333"/>
        <end position="351"/>
    </location>
</feature>
<evidence type="ECO:0000256" key="5">
    <source>
        <dbReference type="ARBA" id="ARBA00038359"/>
    </source>
</evidence>
<feature type="transmembrane region" description="Helical" evidence="7">
    <location>
        <begin position="20"/>
        <end position="40"/>
    </location>
</feature>
<keyword evidence="10" id="KW-1185">Reference proteome</keyword>
<reference evidence="9" key="1">
    <citation type="submission" date="2022-12" db="EMBL/GenBank/DDBJ databases">
        <authorList>
            <person name="Petersen C."/>
        </authorList>
    </citation>
    <scope>NUCLEOTIDE SEQUENCE</scope>
    <source>
        <strain evidence="9">IBT 16125</strain>
    </source>
</reference>
<evidence type="ECO:0000259" key="8">
    <source>
        <dbReference type="Pfam" id="PF20684"/>
    </source>
</evidence>
<proteinExistence type="inferred from homology"/>